<proteinExistence type="predicted"/>
<name>A0A1K0IF66_CUPNE</name>
<organism evidence="1">
    <name type="scientific">Cupriavidus necator</name>
    <name type="common">Alcaligenes eutrophus</name>
    <name type="synonym">Ralstonia eutropha</name>
    <dbReference type="NCBI Taxonomy" id="106590"/>
    <lineage>
        <taxon>Bacteria</taxon>
        <taxon>Pseudomonadati</taxon>
        <taxon>Pseudomonadota</taxon>
        <taxon>Betaproteobacteria</taxon>
        <taxon>Burkholderiales</taxon>
        <taxon>Burkholderiaceae</taxon>
        <taxon>Cupriavidus</taxon>
    </lineage>
</organism>
<accession>A0A1K0IF66</accession>
<evidence type="ECO:0000313" key="1">
    <source>
        <dbReference type="EMBL" id="SCU75846.1"/>
    </source>
</evidence>
<protein>
    <submittedName>
        <fullName evidence="1">Uncharacterized protein</fullName>
    </submittedName>
</protein>
<gene>
    <name evidence="1" type="ORF">CNECB9_2540079</name>
</gene>
<dbReference type="EMBL" id="FMSH01000173">
    <property type="protein sequence ID" value="SCU75846.1"/>
    <property type="molecule type" value="Genomic_DNA"/>
</dbReference>
<sequence length="435" mass="47930">MSALPLQLRNHTSWEGSLDDLAVTAAGLLGTQTWQGQMLRPPSRSVVVDYRSAGLISPAIRKRYQWRHLVQLVVACVLVQSGHSRKLAAQRMQSLDPSELIALLAAKGASAPADLSEPGLITVDQGRALALAHETVCLLAVGLVDHFRRARSGRLLVHDAELSPALLAAMSRMASLHIMFGMPVRSDGAHTIVAQCRHALRARDWGLPVFDAPDCRFHGIRLLDALTCLPTIECMDLARQAGSEIDLNEQQAFAQLHSVCDQFGTRGSDVYSTLREFITRHPISSAAEIRRFLSTRSMQLAAPFLAACYESVQPHHLVKGVLLRCATCGAPNGNSVVEGHACCTARQCTGMRREVVLARLHQACGFAREARLHHRRPAGIRWPRADPERTLWARVQRSHSDLGAQLRRHGSALRILHSNCGRYTSLCDYFTLRSL</sequence>
<reference evidence="1" key="1">
    <citation type="submission" date="2016-09" db="EMBL/GenBank/DDBJ databases">
        <authorList>
            <person name="Capua I."/>
            <person name="De Benedictis P."/>
            <person name="Joannis T."/>
            <person name="Lombin L.H."/>
            <person name="Cattoli G."/>
        </authorList>
    </citation>
    <scope>NUCLEOTIDE SEQUENCE</scope>
    <source>
        <strain evidence="1">B9</strain>
    </source>
</reference>
<dbReference type="AlphaFoldDB" id="A0A1K0IF66"/>